<evidence type="ECO:0000313" key="2">
    <source>
        <dbReference type="EnsemblPlants" id="TraesCS7D02G492300.1"/>
    </source>
</evidence>
<evidence type="ECO:0000313" key="3">
    <source>
        <dbReference type="Proteomes" id="UP000019116"/>
    </source>
</evidence>
<dbReference type="Gramene" id="TraesCLE_scaffold_060419_01G000300.1">
    <property type="protein sequence ID" value="TraesCLE_scaffold_060419_01G000300.1"/>
    <property type="gene ID" value="TraesCLE_scaffold_060419_01G000300"/>
</dbReference>
<accession>A0A3B6TLN9</accession>
<dbReference type="Gramene" id="TraesWEE_scaffold_066444_01G000100.1">
    <property type="protein sequence ID" value="TraesWEE_scaffold_066444_01G000100.1"/>
    <property type="gene ID" value="TraesWEE_scaffold_066444_01G000100"/>
</dbReference>
<dbReference type="PANTHER" id="PTHR34685:SF2">
    <property type="entry name" value="RED CHLOROPHYLL CATABOLITE REDUCTASE, CHLOROPLASTIC"/>
    <property type="match status" value="1"/>
</dbReference>
<dbReference type="Gramene" id="TraesCS7D03G1164600.1">
    <property type="protein sequence ID" value="TraesCS7D03G1164600.1.CDS"/>
    <property type="gene ID" value="TraesCS7D03G1164600"/>
</dbReference>
<dbReference type="PANTHER" id="PTHR34685">
    <property type="entry name" value="RED CHLOROPHYLL CATABOLITE REDUCTASE, CHLOROPLASTIC"/>
    <property type="match status" value="1"/>
</dbReference>
<dbReference type="GO" id="GO:0009507">
    <property type="term" value="C:chloroplast"/>
    <property type="evidence" value="ECO:0000318"/>
    <property type="project" value="GO_Central"/>
</dbReference>
<dbReference type="GO" id="GO:0051743">
    <property type="term" value="F:red chlorophyll catabolite reductase activity"/>
    <property type="evidence" value="ECO:0000318"/>
    <property type="project" value="GO_Central"/>
</dbReference>
<proteinExistence type="predicted"/>
<dbReference type="OrthoDB" id="26525at2759"/>
<evidence type="ECO:0000256" key="1">
    <source>
        <dbReference type="SAM" id="MobiDB-lite"/>
    </source>
</evidence>
<reference evidence="2" key="1">
    <citation type="submission" date="2018-08" db="EMBL/GenBank/DDBJ databases">
        <authorList>
            <person name="Rossello M."/>
        </authorList>
    </citation>
    <scope>NUCLEOTIDE SEQUENCE [LARGE SCALE GENOMIC DNA]</scope>
    <source>
        <strain evidence="2">cv. Chinese Spring</strain>
    </source>
</reference>
<dbReference type="PaxDb" id="4565-Traes_7DL_05D8EE60F.1"/>
<dbReference type="STRING" id="4565.A0A3B6TLN9"/>
<feature type="region of interest" description="Disordered" evidence="1">
    <location>
        <begin position="134"/>
        <end position="156"/>
    </location>
</feature>
<dbReference type="Gramene" id="TraesCS7D02G492300.1">
    <property type="protein sequence ID" value="TraesCS7D02G492300.1"/>
    <property type="gene ID" value="TraesCS7D02G492300"/>
</dbReference>
<protein>
    <recommendedName>
        <fullName evidence="4">Red chlorophyll catabolite reductase</fullName>
    </recommendedName>
</protein>
<dbReference type="InterPro" id="IPR009439">
    <property type="entry name" value="RCC_reductase"/>
</dbReference>
<dbReference type="OMA" id="FVMEFIQ"/>
<keyword evidence="3" id="KW-1185">Reference proteome</keyword>
<dbReference type="GO" id="GO:0015996">
    <property type="term" value="P:chlorophyll catabolic process"/>
    <property type="evidence" value="ECO:0000318"/>
    <property type="project" value="GO_Central"/>
</dbReference>
<gene>
    <name evidence="2" type="primary">LOC123164229</name>
</gene>
<dbReference type="Gramene" id="TraesROB_scaffold_100364_01G000100.1">
    <property type="protein sequence ID" value="TraesROB_scaffold_100364_01G000100.1"/>
    <property type="gene ID" value="TraesROB_scaffold_100364_01G000100"/>
</dbReference>
<dbReference type="EnsemblPlants" id="TraesCS7D02G492300.1">
    <property type="protein sequence ID" value="TraesCS7D02G492300.1"/>
    <property type="gene ID" value="TraesCS7D02G492300"/>
</dbReference>
<name>A0A3B6TLN9_WHEAT</name>
<dbReference type="Pfam" id="PF06405">
    <property type="entry name" value="RCC_reductase"/>
    <property type="match status" value="1"/>
</dbReference>
<dbReference type="AlphaFoldDB" id="A0A3B6TLN9"/>
<dbReference type="Proteomes" id="UP000019116">
    <property type="component" value="Chromosome 7D"/>
</dbReference>
<dbReference type="Gene3D" id="3.40.1500.20">
    <property type="match status" value="1"/>
</dbReference>
<sequence length="455" mass="49106">MEQLAAHVCGWNDKYLGWAAEEERGRGEAGERSAAAMAALSPVAGLTLVEEEQRRTRESFPPATRKRYPDSTARLHAYSTPRTRGDSLAFTLPHLPSLPIQWLETAHLCLLLLFHASSLSARSLAMLLRPEHRLRSPPATAPAPSRASISVSAPARPAVSRLPRGALRLPRAASPLRGKASSAVRASAGPAGMPSVAHREVARAVAGEAEARLGDRLLPSAVPADVAEFRNGDGTALGSLDVRRGAPGSSIDFMLQSSLHCKVPNGAIDITSLFINLNASTDAPHFVMEFIQGSPTSMVVLLDLLPRKDLALHPEYIEKYYGNTEADKQRKIIEELPQARPYLSPSLFVRSAFSPTAVFFTIDCGQGGESVLEEIVHGHLASVVKGLLQIWLGTCAGDTSEVDEGEREIMVKRDRTVRSKSIEVDLTANLPRMFGPDVSGRVIAEIRKAFGVEEA</sequence>
<dbReference type="Gramene" id="TraesCAD_scaffold_065740_01G000100.1">
    <property type="protein sequence ID" value="TraesCAD_scaffold_065740_01G000100.1"/>
    <property type="gene ID" value="TraesCAD_scaffold_065740_01G000100"/>
</dbReference>
<reference evidence="2" key="2">
    <citation type="submission" date="2018-10" db="UniProtKB">
        <authorList>
            <consortium name="EnsemblPlants"/>
        </authorList>
    </citation>
    <scope>IDENTIFICATION</scope>
</reference>
<organism evidence="2">
    <name type="scientific">Triticum aestivum</name>
    <name type="common">Wheat</name>
    <dbReference type="NCBI Taxonomy" id="4565"/>
    <lineage>
        <taxon>Eukaryota</taxon>
        <taxon>Viridiplantae</taxon>
        <taxon>Streptophyta</taxon>
        <taxon>Embryophyta</taxon>
        <taxon>Tracheophyta</taxon>
        <taxon>Spermatophyta</taxon>
        <taxon>Magnoliopsida</taxon>
        <taxon>Liliopsida</taxon>
        <taxon>Poales</taxon>
        <taxon>Poaceae</taxon>
        <taxon>BOP clade</taxon>
        <taxon>Pooideae</taxon>
        <taxon>Triticodae</taxon>
        <taxon>Triticeae</taxon>
        <taxon>Triticinae</taxon>
        <taxon>Triticum</taxon>
    </lineage>
</organism>
<dbReference type="SMR" id="A0A3B6TLN9"/>
<feature type="compositionally biased region" description="Low complexity" evidence="1">
    <location>
        <begin position="136"/>
        <end position="150"/>
    </location>
</feature>
<evidence type="ECO:0008006" key="4">
    <source>
        <dbReference type="Google" id="ProtNLM"/>
    </source>
</evidence>